<keyword evidence="2" id="KW-0479">Metal-binding</keyword>
<accession>A0A937D629</accession>
<dbReference type="SFLD" id="SFLDS00001">
    <property type="entry name" value="Enolase"/>
    <property type="match status" value="1"/>
</dbReference>
<dbReference type="SFLD" id="SFLDG00180">
    <property type="entry name" value="muconate_cycloisomerase"/>
    <property type="match status" value="1"/>
</dbReference>
<evidence type="ECO:0000256" key="2">
    <source>
        <dbReference type="ARBA" id="ARBA00022723"/>
    </source>
</evidence>
<dbReference type="InterPro" id="IPR013342">
    <property type="entry name" value="Mandelate_racemase_C"/>
</dbReference>
<evidence type="ECO:0000256" key="1">
    <source>
        <dbReference type="ARBA" id="ARBA00008031"/>
    </source>
</evidence>
<dbReference type="InterPro" id="IPR029017">
    <property type="entry name" value="Enolase-like_N"/>
</dbReference>
<dbReference type="Proteomes" id="UP000613011">
    <property type="component" value="Unassembled WGS sequence"/>
</dbReference>
<name>A0A937D629_9BURK</name>
<reference evidence="5" key="1">
    <citation type="submission" date="2021-01" db="EMBL/GenBank/DDBJ databases">
        <title>Ramlibacter sp. strain AW1 16S ribosomal RNA gene Genome sequencing and assembly.</title>
        <authorList>
            <person name="Kang M."/>
        </authorList>
    </citation>
    <scope>NUCLEOTIDE SEQUENCE</scope>
    <source>
        <strain evidence="5">AW1</strain>
    </source>
</reference>
<dbReference type="SMART" id="SM00922">
    <property type="entry name" value="MR_MLE"/>
    <property type="match status" value="1"/>
</dbReference>
<evidence type="ECO:0000259" key="4">
    <source>
        <dbReference type="SMART" id="SM00922"/>
    </source>
</evidence>
<dbReference type="EMBL" id="JAEQNA010000001">
    <property type="protein sequence ID" value="MBL0419376.1"/>
    <property type="molecule type" value="Genomic_DNA"/>
</dbReference>
<proteinExistence type="inferred from homology"/>
<dbReference type="InterPro" id="IPR018110">
    <property type="entry name" value="Mandel_Rmase/mucon_lact_enz_CS"/>
</dbReference>
<evidence type="ECO:0000256" key="3">
    <source>
        <dbReference type="ARBA" id="ARBA00023235"/>
    </source>
</evidence>
<dbReference type="GO" id="GO:0009063">
    <property type="term" value="P:amino acid catabolic process"/>
    <property type="evidence" value="ECO:0007669"/>
    <property type="project" value="InterPro"/>
</dbReference>
<dbReference type="Pfam" id="PF13378">
    <property type="entry name" value="MR_MLE_C"/>
    <property type="match status" value="1"/>
</dbReference>
<evidence type="ECO:0000313" key="6">
    <source>
        <dbReference type="Proteomes" id="UP000613011"/>
    </source>
</evidence>
<dbReference type="Pfam" id="PF02746">
    <property type="entry name" value="MR_MLE_N"/>
    <property type="match status" value="1"/>
</dbReference>
<dbReference type="InterPro" id="IPR013341">
    <property type="entry name" value="Mandelate_racemase_N_dom"/>
</dbReference>
<dbReference type="Gene3D" id="3.30.390.10">
    <property type="entry name" value="Enolase-like, N-terminal domain"/>
    <property type="match status" value="1"/>
</dbReference>
<keyword evidence="3" id="KW-0413">Isomerase</keyword>
<dbReference type="InterPro" id="IPR036849">
    <property type="entry name" value="Enolase-like_C_sf"/>
</dbReference>
<feature type="domain" description="Mandelate racemase/muconate lactonizing enzyme C-terminal" evidence="4">
    <location>
        <begin position="141"/>
        <end position="238"/>
    </location>
</feature>
<protein>
    <recommendedName>
        <fullName evidence="4">Mandelate racemase/muconate lactonizing enzyme C-terminal domain-containing protein</fullName>
    </recommendedName>
</protein>
<dbReference type="PANTHER" id="PTHR48073">
    <property type="entry name" value="O-SUCCINYLBENZOATE SYNTHASE-RELATED"/>
    <property type="match status" value="1"/>
</dbReference>
<dbReference type="PANTHER" id="PTHR48073:SF2">
    <property type="entry name" value="O-SUCCINYLBENZOATE SYNTHASE"/>
    <property type="match status" value="1"/>
</dbReference>
<dbReference type="InterPro" id="IPR029065">
    <property type="entry name" value="Enolase_C-like"/>
</dbReference>
<dbReference type="GO" id="GO:0016854">
    <property type="term" value="F:racemase and epimerase activity"/>
    <property type="evidence" value="ECO:0007669"/>
    <property type="project" value="UniProtKB-ARBA"/>
</dbReference>
<dbReference type="Gene3D" id="3.20.20.120">
    <property type="entry name" value="Enolase-like C-terminal domain"/>
    <property type="match status" value="1"/>
</dbReference>
<dbReference type="AlphaFoldDB" id="A0A937D629"/>
<comment type="caution">
    <text evidence="5">The sequence shown here is derived from an EMBL/GenBank/DDBJ whole genome shotgun (WGS) entry which is preliminary data.</text>
</comment>
<dbReference type="RefSeq" id="WP_201682414.1">
    <property type="nucleotide sequence ID" value="NZ_JAEQNA010000001.1"/>
</dbReference>
<comment type="similarity">
    <text evidence="1">Belongs to the mandelate racemase/muconate lactonizing enzyme family.</text>
</comment>
<evidence type="ECO:0000313" key="5">
    <source>
        <dbReference type="EMBL" id="MBL0419376.1"/>
    </source>
</evidence>
<dbReference type="PROSITE" id="PS00909">
    <property type="entry name" value="MR_MLE_2"/>
    <property type="match status" value="1"/>
</dbReference>
<dbReference type="GO" id="GO:0006518">
    <property type="term" value="P:peptide metabolic process"/>
    <property type="evidence" value="ECO:0007669"/>
    <property type="project" value="UniProtKB-ARBA"/>
</dbReference>
<dbReference type="SUPFAM" id="SSF51604">
    <property type="entry name" value="Enolase C-terminal domain-like"/>
    <property type="match status" value="1"/>
</dbReference>
<dbReference type="SUPFAM" id="SSF54826">
    <property type="entry name" value="Enolase N-terminal domain-like"/>
    <property type="match status" value="1"/>
</dbReference>
<sequence>MPTLQLSHWQLDAVRLPYARAVAWSDIVEDAATFLVLRLSAREGAQGVAEITVKPTWMGHGVRSLVASLQEVLLPLLAGCDLLDVQAVRSRLDAIPEQHAGKALIDNALWDLRAGAGGQALWPAMGPRRVPVSVTITRQEPARMVAEAVDWVERHGLRTLKVKGGQGRTQDLEVLRLLRSALGGSVRFYVDANSAYPPAEAADYARAIHEAGAVVVEDPCAFAPDAHFSALQAAVPCPLLVDFPCTSLRDAAGFIAAGARAFSLKPGRFGLSMTRDLLALADQAGALTVVGMFGESALGTWHALSLAARQGSHALPAEVTWYLSMREQVVHQVPEIRDGQVRLPESISVAAMLDGERLARRSFFHLEQSA</sequence>
<organism evidence="5 6">
    <name type="scientific">Ramlibacter aurantiacus</name>
    <dbReference type="NCBI Taxonomy" id="2801330"/>
    <lineage>
        <taxon>Bacteria</taxon>
        <taxon>Pseudomonadati</taxon>
        <taxon>Pseudomonadota</taxon>
        <taxon>Betaproteobacteria</taxon>
        <taxon>Burkholderiales</taxon>
        <taxon>Comamonadaceae</taxon>
        <taxon>Ramlibacter</taxon>
    </lineage>
</organism>
<dbReference type="GO" id="GO:0046872">
    <property type="term" value="F:metal ion binding"/>
    <property type="evidence" value="ECO:0007669"/>
    <property type="project" value="UniProtKB-KW"/>
</dbReference>
<gene>
    <name evidence="5" type="ORF">JI739_03345</name>
</gene>
<keyword evidence="6" id="KW-1185">Reference proteome</keyword>